<evidence type="ECO:0000313" key="2">
    <source>
        <dbReference type="EMBL" id="TDE10358.1"/>
    </source>
</evidence>
<dbReference type="Pfam" id="PF01402">
    <property type="entry name" value="RHH_1"/>
    <property type="match status" value="1"/>
</dbReference>
<dbReference type="SUPFAM" id="SSF47598">
    <property type="entry name" value="Ribbon-helix-helix"/>
    <property type="match status" value="1"/>
</dbReference>
<dbReference type="InParanoid" id="A0A4V2Z2X1"/>
<reference evidence="2 3" key="1">
    <citation type="submission" date="2019-03" db="EMBL/GenBank/DDBJ databases">
        <title>Draft genome sequences of novel Actinobacteria.</title>
        <authorList>
            <person name="Sahin N."/>
            <person name="Ay H."/>
            <person name="Saygin H."/>
        </authorList>
    </citation>
    <scope>NUCLEOTIDE SEQUENCE [LARGE SCALE GENOMIC DNA]</scope>
    <source>
        <strain evidence="2 3">5K138</strain>
    </source>
</reference>
<dbReference type="FunCoup" id="A0A4V2Z2X1">
    <property type="interactions" value="1"/>
</dbReference>
<name>A0A4V2Z2X1_9ACTN</name>
<dbReference type="InterPro" id="IPR002145">
    <property type="entry name" value="CopG"/>
</dbReference>
<dbReference type="InterPro" id="IPR010985">
    <property type="entry name" value="Ribbon_hlx_hlx"/>
</dbReference>
<accession>A0A4V2Z2X1</accession>
<feature type="domain" description="Ribbon-helix-helix protein CopG" evidence="1">
    <location>
        <begin position="4"/>
        <end position="42"/>
    </location>
</feature>
<dbReference type="Proteomes" id="UP000294739">
    <property type="component" value="Unassembled WGS sequence"/>
</dbReference>
<comment type="caution">
    <text evidence="2">The sequence shown here is derived from an EMBL/GenBank/DDBJ whole genome shotgun (WGS) entry which is preliminary data.</text>
</comment>
<evidence type="ECO:0000313" key="3">
    <source>
        <dbReference type="Proteomes" id="UP000294739"/>
    </source>
</evidence>
<gene>
    <name evidence="2" type="ORF">E1269_11690</name>
</gene>
<dbReference type="OrthoDB" id="3692970at2"/>
<evidence type="ECO:0000259" key="1">
    <source>
        <dbReference type="Pfam" id="PF01402"/>
    </source>
</evidence>
<dbReference type="EMBL" id="SMKZ01000014">
    <property type="protein sequence ID" value="TDE10358.1"/>
    <property type="molecule type" value="Genomic_DNA"/>
</dbReference>
<organism evidence="2 3">
    <name type="scientific">Jiangella asiatica</name>
    <dbReference type="NCBI Taxonomy" id="2530372"/>
    <lineage>
        <taxon>Bacteria</taxon>
        <taxon>Bacillati</taxon>
        <taxon>Actinomycetota</taxon>
        <taxon>Actinomycetes</taxon>
        <taxon>Jiangellales</taxon>
        <taxon>Jiangellaceae</taxon>
        <taxon>Jiangella</taxon>
    </lineage>
</organism>
<dbReference type="GO" id="GO:0006355">
    <property type="term" value="P:regulation of DNA-templated transcription"/>
    <property type="evidence" value="ECO:0007669"/>
    <property type="project" value="InterPro"/>
</dbReference>
<proteinExistence type="predicted"/>
<protein>
    <submittedName>
        <fullName evidence="2">Ribbon-helix-helix protein, CopG family</fullName>
    </submittedName>
</protein>
<sequence>MVTKVSVSLPAEDIEFVDRYARAENVRSRSAVFHRALQLLRESELESEYADATAEWLESDDASPWETTAADGV</sequence>
<dbReference type="CDD" id="cd22231">
    <property type="entry name" value="RHH_NikR_HicB-like"/>
    <property type="match status" value="1"/>
</dbReference>
<dbReference type="RefSeq" id="WP_131894589.1">
    <property type="nucleotide sequence ID" value="NZ_SMKZ01000014.1"/>
</dbReference>
<dbReference type="AlphaFoldDB" id="A0A4V2Z2X1"/>
<keyword evidence="3" id="KW-1185">Reference proteome</keyword>